<proteinExistence type="predicted"/>
<dbReference type="InterPro" id="IPR010239">
    <property type="entry name" value="CHP02001"/>
</dbReference>
<comment type="caution">
    <text evidence="1">The sequence shown here is derived from an EMBL/GenBank/DDBJ whole genome shotgun (WGS) entry which is preliminary data.</text>
</comment>
<sequence length="243" mass="26823">MGALASLALGAQQEIQPEQTAARWTGSAEIRYAGKHLFRGVQQSRQSLQAAVGYEPVGNGFYAGGWFNQPFHDDYNNELDLFGGYRHRLYGIQFDGGLVAYLYPEAENEETGYSYELTLGASREVLPGWTVSGRAYYDMRLETRTFEVATGYSLPFKLDRYLATADFSAHLGNSHSDNFLPDLPGPNVKDEWTYHGAAASVTVRFSKLLSATGGLQYGRAHGQMAGRDATNKLWGFVGAGLHW</sequence>
<keyword evidence="2" id="KW-1185">Reference proteome</keyword>
<evidence type="ECO:0000313" key="1">
    <source>
        <dbReference type="EMBL" id="OAM90161.1"/>
    </source>
</evidence>
<organism evidence="1 2">
    <name type="scientific">Termitidicoccus mucosus</name>
    <dbReference type="NCBI Taxonomy" id="1184151"/>
    <lineage>
        <taxon>Bacteria</taxon>
        <taxon>Pseudomonadati</taxon>
        <taxon>Verrucomicrobiota</taxon>
        <taxon>Opitutia</taxon>
        <taxon>Opitutales</taxon>
        <taxon>Opitutaceae</taxon>
        <taxon>Termitidicoccus</taxon>
    </lineage>
</organism>
<dbReference type="AlphaFoldDB" id="A0A178IKE8"/>
<reference evidence="1 2" key="1">
    <citation type="submission" date="2016-01" db="EMBL/GenBank/DDBJ databases">
        <title>High potential of lignocellulose degradation of a new Verrucomicrobia species.</title>
        <authorList>
            <person name="Wang Y."/>
            <person name="Shi Y."/>
            <person name="Qiu Z."/>
            <person name="Liu S."/>
            <person name="Yang H."/>
        </authorList>
    </citation>
    <scope>NUCLEOTIDE SEQUENCE [LARGE SCALE GENOMIC DNA]</scope>
    <source>
        <strain evidence="1 2">TSB47</strain>
    </source>
</reference>
<evidence type="ECO:0008006" key="3">
    <source>
        <dbReference type="Google" id="ProtNLM"/>
    </source>
</evidence>
<protein>
    <recommendedName>
        <fullName evidence="3">Copper resistance protein CopB</fullName>
    </recommendedName>
</protein>
<dbReference type="SUPFAM" id="SSF56935">
    <property type="entry name" value="Porins"/>
    <property type="match status" value="1"/>
</dbReference>
<dbReference type="EMBL" id="LRRQ01000075">
    <property type="protein sequence ID" value="OAM90161.1"/>
    <property type="molecule type" value="Genomic_DNA"/>
</dbReference>
<name>A0A178IKE8_9BACT</name>
<evidence type="ECO:0000313" key="2">
    <source>
        <dbReference type="Proteomes" id="UP000078486"/>
    </source>
</evidence>
<dbReference type="STRING" id="1184151.AW736_10325"/>
<dbReference type="Pfam" id="PF09694">
    <property type="entry name" value="Gcw_chp"/>
    <property type="match status" value="1"/>
</dbReference>
<dbReference type="Proteomes" id="UP000078486">
    <property type="component" value="Unassembled WGS sequence"/>
</dbReference>
<gene>
    <name evidence="1" type="ORF">AW736_10325</name>
</gene>
<accession>A0A178IKE8</accession>